<dbReference type="AlphaFoldDB" id="A0A4C1Y720"/>
<keyword evidence="2" id="KW-1185">Reference proteome</keyword>
<gene>
    <name evidence="1" type="ORF">EVAR_98202_1</name>
</gene>
<comment type="caution">
    <text evidence="1">The sequence shown here is derived from an EMBL/GenBank/DDBJ whole genome shotgun (WGS) entry which is preliminary data.</text>
</comment>
<evidence type="ECO:0000313" key="2">
    <source>
        <dbReference type="Proteomes" id="UP000299102"/>
    </source>
</evidence>
<accession>A0A4C1Y720</accession>
<protein>
    <submittedName>
        <fullName evidence="1">Uncharacterized protein</fullName>
    </submittedName>
</protein>
<dbReference type="EMBL" id="BGZK01001081">
    <property type="protein sequence ID" value="GBP70622.1"/>
    <property type="molecule type" value="Genomic_DNA"/>
</dbReference>
<reference evidence="1 2" key="1">
    <citation type="journal article" date="2019" name="Commun. Biol.">
        <title>The bagworm genome reveals a unique fibroin gene that provides high tensile strength.</title>
        <authorList>
            <person name="Kono N."/>
            <person name="Nakamura H."/>
            <person name="Ohtoshi R."/>
            <person name="Tomita M."/>
            <person name="Numata K."/>
            <person name="Arakawa K."/>
        </authorList>
    </citation>
    <scope>NUCLEOTIDE SEQUENCE [LARGE SCALE GENOMIC DNA]</scope>
</reference>
<evidence type="ECO:0000313" key="1">
    <source>
        <dbReference type="EMBL" id="GBP70622.1"/>
    </source>
</evidence>
<dbReference type="Proteomes" id="UP000299102">
    <property type="component" value="Unassembled WGS sequence"/>
</dbReference>
<organism evidence="1 2">
    <name type="scientific">Eumeta variegata</name>
    <name type="common">Bagworm moth</name>
    <name type="synonym">Eumeta japonica</name>
    <dbReference type="NCBI Taxonomy" id="151549"/>
    <lineage>
        <taxon>Eukaryota</taxon>
        <taxon>Metazoa</taxon>
        <taxon>Ecdysozoa</taxon>
        <taxon>Arthropoda</taxon>
        <taxon>Hexapoda</taxon>
        <taxon>Insecta</taxon>
        <taxon>Pterygota</taxon>
        <taxon>Neoptera</taxon>
        <taxon>Endopterygota</taxon>
        <taxon>Lepidoptera</taxon>
        <taxon>Glossata</taxon>
        <taxon>Ditrysia</taxon>
        <taxon>Tineoidea</taxon>
        <taxon>Psychidae</taxon>
        <taxon>Oiketicinae</taxon>
        <taxon>Eumeta</taxon>
    </lineage>
</organism>
<sequence>MKPSSSQQQHHNTKQSKLVSRYVKRNENVTCASAGGLRNRHVLTARWRHEQKEFKRTDAGLTAAAAALTRAPLRAYSINSVNSVAMQIVNS</sequence>
<proteinExistence type="predicted"/>
<name>A0A4C1Y720_EUMVA</name>